<dbReference type="OrthoDB" id="9809003at2"/>
<evidence type="ECO:0000259" key="3">
    <source>
        <dbReference type="PROSITE" id="PS51740"/>
    </source>
</evidence>
<dbReference type="Proteomes" id="UP000480854">
    <property type="component" value="Unassembled WGS sequence"/>
</dbReference>
<evidence type="ECO:0000256" key="2">
    <source>
        <dbReference type="SAM" id="MobiDB-lite"/>
    </source>
</evidence>
<reference evidence="4 5" key="1">
    <citation type="submission" date="2018-07" db="EMBL/GenBank/DDBJ databases">
        <title>Genome sequence of Azospirillum sp. ATCC 49961.</title>
        <authorList>
            <person name="Sant'Anna F.H."/>
            <person name="Baldani J.I."/>
            <person name="Zilli J.E."/>
            <person name="Reis V.M."/>
            <person name="Hartmann A."/>
            <person name="Cruz L."/>
            <person name="de Souza E.M."/>
            <person name="de Oliveira Pedrosa F."/>
            <person name="Passaglia L.M.P."/>
        </authorList>
    </citation>
    <scope>NUCLEOTIDE SEQUENCE [LARGE SCALE GENOMIC DNA]</scope>
    <source>
        <strain evidence="4 5">ATCC 49961</strain>
    </source>
</reference>
<dbReference type="GO" id="GO:0003677">
    <property type="term" value="F:DNA binding"/>
    <property type="evidence" value="ECO:0007669"/>
    <property type="project" value="UniProtKB-UniRule"/>
</dbReference>
<dbReference type="SUPFAM" id="SSF89447">
    <property type="entry name" value="AbrB/MazE/MraZ-like"/>
    <property type="match status" value="1"/>
</dbReference>
<evidence type="ECO:0000313" key="4">
    <source>
        <dbReference type="EMBL" id="KAA0676720.1"/>
    </source>
</evidence>
<protein>
    <submittedName>
        <fullName evidence="4">AbrB/MazE/SpoVT family DNA-binding domain-containing protein</fullName>
    </submittedName>
</protein>
<dbReference type="SMART" id="SM00966">
    <property type="entry name" value="SpoVT_AbrB"/>
    <property type="match status" value="1"/>
</dbReference>
<gene>
    <name evidence="4" type="ORF">DS843_26365</name>
</gene>
<organism evidence="4 5">
    <name type="scientific">Roseomonas genomospecies 6</name>
    <dbReference type="NCBI Taxonomy" id="214106"/>
    <lineage>
        <taxon>Bacteria</taxon>
        <taxon>Pseudomonadati</taxon>
        <taxon>Pseudomonadota</taxon>
        <taxon>Alphaproteobacteria</taxon>
        <taxon>Acetobacterales</taxon>
        <taxon>Roseomonadaceae</taxon>
        <taxon>Roseomonas</taxon>
    </lineage>
</organism>
<dbReference type="InterPro" id="IPR037914">
    <property type="entry name" value="SpoVT-AbrB_sf"/>
</dbReference>
<feature type="domain" description="SpoVT-AbrB" evidence="3">
    <location>
        <begin position="4"/>
        <end position="50"/>
    </location>
</feature>
<keyword evidence="1 4" id="KW-0238">DNA-binding</keyword>
<comment type="caution">
    <text evidence="4">The sequence shown here is derived from an EMBL/GenBank/DDBJ whole genome shotgun (WGS) entry which is preliminary data.</text>
</comment>
<name>A0A9W7NGK3_9PROT</name>
<dbReference type="PROSITE" id="PS51740">
    <property type="entry name" value="SPOVT_ABRB"/>
    <property type="match status" value="1"/>
</dbReference>
<keyword evidence="5" id="KW-1185">Reference proteome</keyword>
<dbReference type="EMBL" id="QOKW01000031">
    <property type="protein sequence ID" value="KAA0676720.1"/>
    <property type="molecule type" value="Genomic_DNA"/>
</dbReference>
<dbReference type="NCBIfam" id="TIGR01439">
    <property type="entry name" value="lp_hng_hel_AbrB"/>
    <property type="match status" value="1"/>
</dbReference>
<evidence type="ECO:0000313" key="5">
    <source>
        <dbReference type="Proteomes" id="UP000480854"/>
    </source>
</evidence>
<dbReference type="AlphaFoldDB" id="A0A9W7NGK3"/>
<dbReference type="RefSeq" id="WP_149471818.1">
    <property type="nucleotide sequence ID" value="NZ_QOKW01000031.1"/>
</dbReference>
<dbReference type="InterPro" id="IPR007159">
    <property type="entry name" value="SpoVT-AbrB_dom"/>
</dbReference>
<feature type="region of interest" description="Disordered" evidence="2">
    <location>
        <begin position="60"/>
        <end position="84"/>
    </location>
</feature>
<dbReference type="Pfam" id="PF04014">
    <property type="entry name" value="MazE_antitoxin"/>
    <property type="match status" value="1"/>
</dbReference>
<dbReference type="Gene3D" id="2.10.260.10">
    <property type="match status" value="1"/>
</dbReference>
<accession>A0A9W7NGK3</accession>
<proteinExistence type="predicted"/>
<evidence type="ECO:0000256" key="1">
    <source>
        <dbReference type="PROSITE-ProRule" id="PRU01076"/>
    </source>
</evidence>
<sequence length="84" mass="9529">MGMIRNAKVTEKGQVTIPVEIRRLLGIEDGGGPVTFREENGVVVIQSARKPTLRELVAGFDPERHRHAPEERTWDDEPKGRERL</sequence>
<feature type="compositionally biased region" description="Basic and acidic residues" evidence="2">
    <location>
        <begin position="61"/>
        <end position="84"/>
    </location>
</feature>